<gene>
    <name evidence="8" type="primary">EOG090X0CKN</name>
</gene>
<evidence type="ECO:0000256" key="4">
    <source>
        <dbReference type="ARBA" id="ARBA00022801"/>
    </source>
</evidence>
<dbReference type="InterPro" id="IPR019165">
    <property type="entry name" value="Peptidase_M76_ATP23"/>
</dbReference>
<keyword evidence="4 6" id="KW-0378">Hydrolase</keyword>
<dbReference type="GO" id="GO:0005739">
    <property type="term" value="C:mitochondrion"/>
    <property type="evidence" value="ECO:0007669"/>
    <property type="project" value="GOC"/>
</dbReference>
<feature type="signal peptide" evidence="7">
    <location>
        <begin position="1"/>
        <end position="23"/>
    </location>
</feature>
<organism evidence="8">
    <name type="scientific">Daphnia lumholtzi</name>
    <dbReference type="NCBI Taxonomy" id="42856"/>
    <lineage>
        <taxon>Eukaryota</taxon>
        <taxon>Metazoa</taxon>
        <taxon>Ecdysozoa</taxon>
        <taxon>Arthropoda</taxon>
        <taxon>Crustacea</taxon>
        <taxon>Branchiopoda</taxon>
        <taxon>Diplostraca</taxon>
        <taxon>Cladocera</taxon>
        <taxon>Anomopoda</taxon>
        <taxon>Daphniidae</taxon>
        <taxon>Daphnia</taxon>
    </lineage>
</organism>
<dbReference type="PANTHER" id="PTHR21711:SF0">
    <property type="entry name" value="MITOCHONDRIAL INNER MEMBRANE PROTEASE ATP23 HOMOLOG"/>
    <property type="match status" value="1"/>
</dbReference>
<dbReference type="GO" id="GO:0004222">
    <property type="term" value="F:metalloendopeptidase activity"/>
    <property type="evidence" value="ECO:0007669"/>
    <property type="project" value="InterPro"/>
</dbReference>
<dbReference type="Pfam" id="PF09768">
    <property type="entry name" value="Peptidase_M76"/>
    <property type="match status" value="1"/>
</dbReference>
<keyword evidence="3 6" id="KW-0479">Metal-binding</keyword>
<evidence type="ECO:0000256" key="5">
    <source>
        <dbReference type="ARBA" id="ARBA00023049"/>
    </source>
</evidence>
<accession>A0A4Y7MCP4</accession>
<keyword evidence="5 6" id="KW-0482">Metalloprotease</keyword>
<dbReference type="GO" id="GO:0046872">
    <property type="term" value="F:metal ion binding"/>
    <property type="evidence" value="ECO:0007669"/>
    <property type="project" value="UniProtKB-KW"/>
</dbReference>
<evidence type="ECO:0000313" key="8">
    <source>
        <dbReference type="EMBL" id="SVE79101.1"/>
    </source>
</evidence>
<dbReference type="GO" id="GO:0033615">
    <property type="term" value="P:mitochondrial proton-transporting ATP synthase complex assembly"/>
    <property type="evidence" value="ECO:0007669"/>
    <property type="project" value="TreeGrafter"/>
</dbReference>
<proteinExistence type="evidence at transcript level"/>
<evidence type="ECO:0000256" key="1">
    <source>
        <dbReference type="ARBA" id="ARBA00009915"/>
    </source>
</evidence>
<protein>
    <recommendedName>
        <fullName evidence="6">Mitochondrial inner membrane protease ATP23</fullName>
        <ecNumber evidence="6">3.4.24.-</ecNumber>
    </recommendedName>
</protein>
<reference evidence="8" key="1">
    <citation type="submission" date="2018-08" db="EMBL/GenBank/DDBJ databases">
        <authorList>
            <person name="Cornetti L."/>
        </authorList>
    </citation>
    <scope>NUCLEOTIDE SEQUENCE</scope>
    <source>
        <strain evidence="8">ZW-LUM</strain>
    </source>
</reference>
<name>A0A4Y7MCP4_9CRUS</name>
<evidence type="ECO:0000256" key="6">
    <source>
        <dbReference type="RuleBase" id="RU364057"/>
    </source>
</evidence>
<evidence type="ECO:0000256" key="3">
    <source>
        <dbReference type="ARBA" id="ARBA00022723"/>
    </source>
</evidence>
<dbReference type="PANTHER" id="PTHR21711">
    <property type="entry name" value="MITOCHONDRIAL INNER MEMBRANE PROTEASE"/>
    <property type="match status" value="1"/>
</dbReference>
<dbReference type="GO" id="GO:0034982">
    <property type="term" value="P:mitochondrial protein processing"/>
    <property type="evidence" value="ECO:0007669"/>
    <property type="project" value="TreeGrafter"/>
</dbReference>
<comment type="similarity">
    <text evidence="1 6">Belongs to the peptidase M76 family.</text>
</comment>
<dbReference type="EC" id="3.4.24.-" evidence="6"/>
<keyword evidence="2 6" id="KW-0645">Protease</keyword>
<keyword evidence="7" id="KW-0732">Signal</keyword>
<evidence type="ECO:0000256" key="2">
    <source>
        <dbReference type="ARBA" id="ARBA00022670"/>
    </source>
</evidence>
<evidence type="ECO:0000256" key="7">
    <source>
        <dbReference type="SAM" id="SignalP"/>
    </source>
</evidence>
<sequence length="266" mass="29909">MMQIVGEAIFLVLLLRHLDYLHLVHFLSRNAEQVDVHQLHIEGGGGRDLGGGLERERLLNGDASRSETRTLTCQSIIIIFIVAGPLVKLMYSALKASGCEIDLRRHIACEVCDIKVSGGYDPRLNQIVVCQNVARSKGMVQGILTHEMIHMFDACRHELNFKDLNHLACTEIRAANLTHCSFLSAMTQGDASFFRIQKQHAECVKNKALGSVLAVRSDVTKEEALAVIDKVFLKCYKDLEPIGRRVRRNSADMIRAYKERVNYGYE</sequence>
<feature type="chain" id="PRO_5021355525" description="Mitochondrial inner membrane protease ATP23" evidence="7">
    <location>
        <begin position="24"/>
        <end position="266"/>
    </location>
</feature>
<dbReference type="EMBL" id="LR009482">
    <property type="protein sequence ID" value="SVE79101.1"/>
    <property type="molecule type" value="mRNA"/>
</dbReference>
<dbReference type="AlphaFoldDB" id="A0A4Y7MCP4"/>